<accession>A0ABS5UPX2</accession>
<dbReference type="PANTHER" id="PTHR42939:SF3">
    <property type="entry name" value="ABC TRANSPORTER ATP-BINDING COMPONENT"/>
    <property type="match status" value="1"/>
</dbReference>
<evidence type="ECO:0000313" key="5">
    <source>
        <dbReference type="EMBL" id="MBT1172937.1"/>
    </source>
</evidence>
<comment type="caution">
    <text evidence="5">The sequence shown here is derived from an EMBL/GenBank/DDBJ whole genome shotgun (WGS) entry which is preliminary data.</text>
</comment>
<keyword evidence="6" id="KW-1185">Reference proteome</keyword>
<name>A0ABS5UPX2_9BIFI</name>
<feature type="domain" description="ABC transporter" evidence="4">
    <location>
        <begin position="3"/>
        <end position="229"/>
    </location>
</feature>
<dbReference type="CDD" id="cd03230">
    <property type="entry name" value="ABC_DR_subfamily_A"/>
    <property type="match status" value="1"/>
</dbReference>
<sequence length="345" mass="36893">MALSVTGVGKHYDSGFTLDDVTFDLPKGYIMGLVGPNGAGKSTLIRLILNTVRRDRGEIRILGRDNIADEEWAKERLGVVFDSSYLIEYWRVSKVGRAMADMYDAWNQRAFDGYLVRFGLDPRKRVRELSRGMRMKLMLAVALSHDARLLILDEPTAGLDVLARDGLMDILRDYVADGERSVLFSTHITDDLERAADLITYITGGRLYYTGPKDEFEDSFRIVKGGPDDFDGAVASASVGVHRYGTGFDALVRAEDVARFMGGAGERAGVDGSGRSGLVVEPASIDDIIRLTNTHAAGDGFGPAGDAAASGVDAAGVTDIASGAAVSGMDAVGVTAVANGKETGR</sequence>
<dbReference type="GO" id="GO:0005524">
    <property type="term" value="F:ATP binding"/>
    <property type="evidence" value="ECO:0007669"/>
    <property type="project" value="UniProtKB-KW"/>
</dbReference>
<dbReference type="Gene3D" id="3.40.50.300">
    <property type="entry name" value="P-loop containing nucleotide triphosphate hydrolases"/>
    <property type="match status" value="1"/>
</dbReference>
<keyword evidence="1" id="KW-0813">Transport</keyword>
<dbReference type="Pfam" id="PF00005">
    <property type="entry name" value="ABC_tran"/>
    <property type="match status" value="1"/>
</dbReference>
<protein>
    <submittedName>
        <fullName evidence="5">ATP-binding cassette domain-containing protein</fullName>
    </submittedName>
</protein>
<dbReference type="PROSITE" id="PS50893">
    <property type="entry name" value="ABC_TRANSPORTER_2"/>
    <property type="match status" value="1"/>
</dbReference>
<keyword evidence="3 5" id="KW-0067">ATP-binding</keyword>
<gene>
    <name evidence="5" type="ORF">JS528_06120</name>
</gene>
<dbReference type="SUPFAM" id="SSF52540">
    <property type="entry name" value="P-loop containing nucleoside triphosphate hydrolases"/>
    <property type="match status" value="1"/>
</dbReference>
<evidence type="ECO:0000256" key="3">
    <source>
        <dbReference type="ARBA" id="ARBA00022840"/>
    </source>
</evidence>
<evidence type="ECO:0000313" key="6">
    <source>
        <dbReference type="Proteomes" id="UP000773064"/>
    </source>
</evidence>
<dbReference type="InterPro" id="IPR003439">
    <property type="entry name" value="ABC_transporter-like_ATP-bd"/>
</dbReference>
<dbReference type="InterPro" id="IPR051782">
    <property type="entry name" value="ABC_Transporter_VariousFunc"/>
</dbReference>
<proteinExistence type="predicted"/>
<dbReference type="Proteomes" id="UP000773064">
    <property type="component" value="Unassembled WGS sequence"/>
</dbReference>
<evidence type="ECO:0000256" key="2">
    <source>
        <dbReference type="ARBA" id="ARBA00022741"/>
    </source>
</evidence>
<evidence type="ECO:0000259" key="4">
    <source>
        <dbReference type="PROSITE" id="PS50893"/>
    </source>
</evidence>
<dbReference type="InterPro" id="IPR003593">
    <property type="entry name" value="AAA+_ATPase"/>
</dbReference>
<dbReference type="SMART" id="SM00382">
    <property type="entry name" value="AAA"/>
    <property type="match status" value="1"/>
</dbReference>
<dbReference type="InterPro" id="IPR027417">
    <property type="entry name" value="P-loop_NTPase"/>
</dbReference>
<dbReference type="EMBL" id="JAFEJS010000005">
    <property type="protein sequence ID" value="MBT1172937.1"/>
    <property type="molecule type" value="Genomic_DNA"/>
</dbReference>
<reference evidence="5 6" key="1">
    <citation type="journal article" date="2021" name="Environ. Microbiol.">
        <title>Genetic insights into the dark matter of the mammalian gut microbiota through targeted genome reconstruction.</title>
        <authorList>
            <person name="Lugli G.A."/>
            <person name="Alessandri G."/>
            <person name="Milani C."/>
            <person name="Viappiani A."/>
            <person name="Fontana F."/>
            <person name="Tarracchini C."/>
            <person name="Mancabelli L."/>
            <person name="Argentini C."/>
            <person name="Ruiz L."/>
            <person name="Margolles A."/>
            <person name="van Sinderen D."/>
            <person name="Turroni F."/>
            <person name="Ventura M."/>
        </authorList>
    </citation>
    <scope>NUCLEOTIDE SEQUENCE [LARGE SCALE GENOMIC DNA]</scope>
    <source>
        <strain evidence="5 6">MA2</strain>
    </source>
</reference>
<organism evidence="5 6">
    <name type="scientific">Bifidobacterium santillanense</name>
    <dbReference type="NCBI Taxonomy" id="2809028"/>
    <lineage>
        <taxon>Bacteria</taxon>
        <taxon>Bacillati</taxon>
        <taxon>Actinomycetota</taxon>
        <taxon>Actinomycetes</taxon>
        <taxon>Bifidobacteriales</taxon>
        <taxon>Bifidobacteriaceae</taxon>
        <taxon>Bifidobacterium</taxon>
    </lineage>
</organism>
<dbReference type="RefSeq" id="WP_214358289.1">
    <property type="nucleotide sequence ID" value="NZ_JAFEJS010000005.1"/>
</dbReference>
<dbReference type="PANTHER" id="PTHR42939">
    <property type="entry name" value="ABC TRANSPORTER ATP-BINDING PROTEIN ALBC-RELATED"/>
    <property type="match status" value="1"/>
</dbReference>
<keyword evidence="2" id="KW-0547">Nucleotide-binding</keyword>
<evidence type="ECO:0000256" key="1">
    <source>
        <dbReference type="ARBA" id="ARBA00022448"/>
    </source>
</evidence>